<sequence length="777" mass="87453">MDSFLNVFKRLTHSTSYDKWQPSFTKLVQQVCARQGGSGRSGQGLAVHERIAILRKLDPFIRQSRFVNSDENEMLQAKRDLLMLWEYLLEFVVVISKTSVKDLGYSLIVQLMQREEFALENLGFGPNSAAPRCSPAHLRLAEKYKTLLVQTYMLVMKSMTNKGKYAEIIHFSAQTLVVFFFRLPLVGGSIVDALERKAAMQREGKDPDELRLFQPFSPDASSTKHEIGIEDTGKVVMDGGNDNSDAAAAKQAQVEDKAQDGENEEEENTKDEEDKGDELLKNFCHNVSEGERQGALAGADSEAAAQMDAIMRSKQKRAALAAAAAAAEETSTGVFIMSNPDLYMWNYFNSEEEARALTRVLTTDNACLSWLATKETFFLTFVEMYVVHVESVATHPITWEVVPAYHLVLDCFWPLLRSSMWWDGICKRRVGDGDGWVTSLPAYMRVKRSALALLSNKALINPFIKLTFMCTNAHSLLSVDSCVEHLNLWFSTVAYAGSAREGISNHNQNSRNTPPKQRILDDNVKDASPTTARAAAMANIPRLPESFDYPTYWFGIGKLLESDLFQVLLKVLSLLYNTFHLFRGQLRVKFVNDLMSSCFFALFLHWSSEVRTYFHLTLVYKVLRADRRNLPCFTDALVIESYGESQEACSPLRALSQKRFAFGEPSRDGESAAVPPAVYSGQSSHERRMAAFDDSSVTDNEELLIDIMSCSKIDSYVRMCLEKDPSIPEARRSYVDASLRQYAGLLKQYYMGVSSDSSESLPLLAHRMVYSDSNPYM</sequence>
<evidence type="ECO:0000256" key="1">
    <source>
        <dbReference type="SAM" id="MobiDB-lite"/>
    </source>
</evidence>
<dbReference type="Pfam" id="PF08578">
    <property type="entry name" value="DUF1765"/>
    <property type="match status" value="1"/>
</dbReference>
<feature type="compositionally biased region" description="Acidic residues" evidence="1">
    <location>
        <begin position="261"/>
        <end position="276"/>
    </location>
</feature>
<feature type="compositionally biased region" description="Basic and acidic residues" evidence="1">
    <location>
        <begin position="202"/>
        <end position="211"/>
    </location>
</feature>
<dbReference type="AlphaFoldDB" id="A0A2R5GRM7"/>
<proteinExistence type="predicted"/>
<dbReference type="OrthoDB" id="296767at2759"/>
<comment type="caution">
    <text evidence="2">The sequence shown here is derived from an EMBL/GenBank/DDBJ whole genome shotgun (WGS) entry which is preliminary data.</text>
</comment>
<accession>A0A2R5GRM7</accession>
<dbReference type="InterPro" id="IPR013887">
    <property type="entry name" value="UPF0592"/>
</dbReference>
<dbReference type="EMBL" id="BEYU01000149">
    <property type="protein sequence ID" value="GBG33255.1"/>
    <property type="molecule type" value="Genomic_DNA"/>
</dbReference>
<gene>
    <name evidence="2" type="ORF">FCC1311_094792</name>
</gene>
<organism evidence="2 3">
    <name type="scientific">Hondaea fermentalgiana</name>
    <dbReference type="NCBI Taxonomy" id="2315210"/>
    <lineage>
        <taxon>Eukaryota</taxon>
        <taxon>Sar</taxon>
        <taxon>Stramenopiles</taxon>
        <taxon>Bigyra</taxon>
        <taxon>Labyrinthulomycetes</taxon>
        <taxon>Thraustochytrida</taxon>
        <taxon>Thraustochytriidae</taxon>
        <taxon>Hondaea</taxon>
    </lineage>
</organism>
<dbReference type="InParanoid" id="A0A2R5GRM7"/>
<keyword evidence="3" id="KW-1185">Reference proteome</keyword>
<dbReference type="Proteomes" id="UP000241890">
    <property type="component" value="Unassembled WGS sequence"/>
</dbReference>
<dbReference type="PANTHER" id="PTHR35397">
    <property type="entry name" value="C2 DOMAIN-CONTAINING PROTEIN-RELATED"/>
    <property type="match status" value="1"/>
</dbReference>
<reference evidence="2 3" key="1">
    <citation type="submission" date="2017-12" db="EMBL/GenBank/DDBJ databases">
        <title>Sequencing, de novo assembly and annotation of complete genome of a new Thraustochytrid species, strain FCC1311.</title>
        <authorList>
            <person name="Sedici K."/>
            <person name="Godart F."/>
            <person name="Aiese Cigliano R."/>
            <person name="Sanseverino W."/>
            <person name="Barakat M."/>
            <person name="Ortet P."/>
            <person name="Marechal E."/>
            <person name="Cagnac O."/>
            <person name="Amato A."/>
        </authorList>
    </citation>
    <scope>NUCLEOTIDE SEQUENCE [LARGE SCALE GENOMIC DNA]</scope>
</reference>
<feature type="region of interest" description="Disordered" evidence="1">
    <location>
        <begin position="202"/>
        <end position="277"/>
    </location>
</feature>
<dbReference type="PANTHER" id="PTHR35397:SF1">
    <property type="entry name" value="ARMADILLO-LIKE HELICAL DOMAIN-CONTAINING PROTEIN"/>
    <property type="match status" value="1"/>
</dbReference>
<feature type="compositionally biased region" description="Basic and acidic residues" evidence="1">
    <location>
        <begin position="222"/>
        <end position="233"/>
    </location>
</feature>
<protein>
    <submittedName>
        <fullName evidence="2">Uncharacterized protein</fullName>
    </submittedName>
</protein>
<name>A0A2R5GRM7_9STRA</name>
<evidence type="ECO:0000313" key="2">
    <source>
        <dbReference type="EMBL" id="GBG33255.1"/>
    </source>
</evidence>
<evidence type="ECO:0000313" key="3">
    <source>
        <dbReference type="Proteomes" id="UP000241890"/>
    </source>
</evidence>